<feature type="transmembrane region" description="Helical" evidence="7">
    <location>
        <begin position="20"/>
        <end position="42"/>
    </location>
</feature>
<keyword evidence="2 7" id="KW-0812">Transmembrane</keyword>
<feature type="transmembrane region" description="Helical" evidence="7">
    <location>
        <begin position="252"/>
        <end position="276"/>
    </location>
</feature>
<name>A0A8H6F8A0_9LECA</name>
<feature type="domain" description="Rhodopsin" evidence="8">
    <location>
        <begin position="38"/>
        <end position="277"/>
    </location>
</feature>
<dbReference type="GeneID" id="59333819"/>
<feature type="transmembrane region" description="Helical" evidence="7">
    <location>
        <begin position="183"/>
        <end position="201"/>
    </location>
</feature>
<comment type="similarity">
    <text evidence="5">Belongs to the SAT4 family.</text>
</comment>
<evidence type="ECO:0000256" key="1">
    <source>
        <dbReference type="ARBA" id="ARBA00004141"/>
    </source>
</evidence>
<keyword evidence="10" id="KW-1185">Reference proteome</keyword>
<gene>
    <name evidence="9" type="ORF">HO133_005413</name>
</gene>
<reference evidence="9 10" key="1">
    <citation type="journal article" date="2020" name="Genomics">
        <title>Complete, high-quality genomes from long-read metagenomic sequencing of two wolf lichen thalli reveals enigmatic genome architecture.</title>
        <authorList>
            <person name="McKenzie S.K."/>
            <person name="Walston R.F."/>
            <person name="Allen J.L."/>
        </authorList>
    </citation>
    <scope>NUCLEOTIDE SEQUENCE [LARGE SCALE GENOMIC DNA]</scope>
    <source>
        <strain evidence="9">WasteWater1</strain>
    </source>
</reference>
<evidence type="ECO:0000256" key="6">
    <source>
        <dbReference type="SAM" id="MobiDB-lite"/>
    </source>
</evidence>
<evidence type="ECO:0000256" key="5">
    <source>
        <dbReference type="ARBA" id="ARBA00038359"/>
    </source>
</evidence>
<dbReference type="AlphaFoldDB" id="A0A8H6F8A0"/>
<dbReference type="InterPro" id="IPR052337">
    <property type="entry name" value="SAT4-like"/>
</dbReference>
<evidence type="ECO:0000256" key="4">
    <source>
        <dbReference type="ARBA" id="ARBA00023136"/>
    </source>
</evidence>
<dbReference type="Proteomes" id="UP000593566">
    <property type="component" value="Unassembled WGS sequence"/>
</dbReference>
<dbReference type="GO" id="GO:0016020">
    <property type="term" value="C:membrane"/>
    <property type="evidence" value="ECO:0007669"/>
    <property type="project" value="UniProtKB-SubCell"/>
</dbReference>
<evidence type="ECO:0000256" key="2">
    <source>
        <dbReference type="ARBA" id="ARBA00022692"/>
    </source>
</evidence>
<evidence type="ECO:0000259" key="8">
    <source>
        <dbReference type="Pfam" id="PF20684"/>
    </source>
</evidence>
<keyword evidence="3 7" id="KW-1133">Transmembrane helix</keyword>
<sequence>MEFTTPVYVGVNLDANDGPQMNAVAIIFIILSFTTLVLRLFSRLHTKVSIGMDDELIVVAAVLSWGYTATVIFEVEHNYYGQHIGKSDTHHLEEFNKGLYGLAIVYPLALTFSKLSLLALYWRIFRVTNARRPLQIVAALNIGWMIAAFIVGIFSCTPIRGFWDATIKSRCIQYPQFFTSNESFTIILDLVVLLMPVYFISHLQRSVSQRISISSTFLLGLVVTVVSAVRLWQLVLAQRKPGFDPTFNETPAALWAIVELNLWIIVASIPALRPLITKTLQDRRERNSASGSKSYTYGSGSLKGLKALLWPSQGRPSTLSRSNGRLPLDGEETRGAVGAESSRSVEDYNVQVSAPVPREATWTPLGVAEDGLDDAQLQELGGIRVDREVKVSQPENAYHRI</sequence>
<dbReference type="EMBL" id="JACCJB010000021">
    <property type="protein sequence ID" value="KAF6218870.1"/>
    <property type="molecule type" value="Genomic_DNA"/>
</dbReference>
<feature type="transmembrane region" description="Helical" evidence="7">
    <location>
        <begin position="99"/>
        <end position="122"/>
    </location>
</feature>
<dbReference type="InterPro" id="IPR049326">
    <property type="entry name" value="Rhodopsin_dom_fungi"/>
</dbReference>
<feature type="region of interest" description="Disordered" evidence="6">
    <location>
        <begin position="313"/>
        <end position="344"/>
    </location>
</feature>
<dbReference type="PANTHER" id="PTHR33048">
    <property type="entry name" value="PTH11-LIKE INTEGRAL MEMBRANE PROTEIN (AFU_ORTHOLOGUE AFUA_5G11245)"/>
    <property type="match status" value="1"/>
</dbReference>
<comment type="subcellular location">
    <subcellularLocation>
        <location evidence="1">Membrane</location>
        <topology evidence="1">Multi-pass membrane protein</topology>
    </subcellularLocation>
</comment>
<keyword evidence="4 7" id="KW-0472">Membrane</keyword>
<evidence type="ECO:0000256" key="3">
    <source>
        <dbReference type="ARBA" id="ARBA00022989"/>
    </source>
</evidence>
<feature type="transmembrane region" description="Helical" evidence="7">
    <location>
        <begin position="213"/>
        <end position="232"/>
    </location>
</feature>
<evidence type="ECO:0000313" key="9">
    <source>
        <dbReference type="EMBL" id="KAF6218870.1"/>
    </source>
</evidence>
<dbReference type="PANTHER" id="PTHR33048:SF47">
    <property type="entry name" value="INTEGRAL MEMBRANE PROTEIN-RELATED"/>
    <property type="match status" value="1"/>
</dbReference>
<dbReference type="RefSeq" id="XP_037148305.1">
    <property type="nucleotide sequence ID" value="XM_037296323.1"/>
</dbReference>
<feature type="transmembrane region" description="Helical" evidence="7">
    <location>
        <begin position="54"/>
        <end position="73"/>
    </location>
</feature>
<feature type="transmembrane region" description="Helical" evidence="7">
    <location>
        <begin position="134"/>
        <end position="154"/>
    </location>
</feature>
<evidence type="ECO:0000313" key="10">
    <source>
        <dbReference type="Proteomes" id="UP000593566"/>
    </source>
</evidence>
<dbReference type="Pfam" id="PF20684">
    <property type="entry name" value="Fung_rhodopsin"/>
    <property type="match status" value="1"/>
</dbReference>
<protein>
    <recommendedName>
        <fullName evidence="8">Rhodopsin domain-containing protein</fullName>
    </recommendedName>
</protein>
<evidence type="ECO:0000256" key="7">
    <source>
        <dbReference type="SAM" id="Phobius"/>
    </source>
</evidence>
<accession>A0A8H6F8A0</accession>
<proteinExistence type="inferred from homology"/>
<organism evidence="9 10">
    <name type="scientific">Letharia lupina</name>
    <dbReference type="NCBI Taxonomy" id="560253"/>
    <lineage>
        <taxon>Eukaryota</taxon>
        <taxon>Fungi</taxon>
        <taxon>Dikarya</taxon>
        <taxon>Ascomycota</taxon>
        <taxon>Pezizomycotina</taxon>
        <taxon>Lecanoromycetes</taxon>
        <taxon>OSLEUM clade</taxon>
        <taxon>Lecanoromycetidae</taxon>
        <taxon>Lecanorales</taxon>
        <taxon>Lecanorineae</taxon>
        <taxon>Parmeliaceae</taxon>
        <taxon>Letharia</taxon>
    </lineage>
</organism>
<comment type="caution">
    <text evidence="9">The sequence shown here is derived from an EMBL/GenBank/DDBJ whole genome shotgun (WGS) entry which is preliminary data.</text>
</comment>
<feature type="compositionally biased region" description="Polar residues" evidence="6">
    <location>
        <begin position="314"/>
        <end position="323"/>
    </location>
</feature>